<sequence>MPAHRTARTTGAQRLQWPSSPRRSSLPPPPSSSPLRRASSPLLPEVVLPPTSTQTRHRDLKTRLRHAEEEQERMVMNEMVCDLRARAEAAPDNSVMQQEYVFKRDDYEERFGKFVPDSEHGAWFARRDSEHKAWSAWRELIVDLSPFEDGAKLQDYFDKEDAFATEFGITFVADDGETADMRSPCEM</sequence>
<protein>
    <submittedName>
        <fullName evidence="2">Uncharacterized protein</fullName>
    </submittedName>
</protein>
<dbReference type="Proteomes" id="UP001219525">
    <property type="component" value="Unassembled WGS sequence"/>
</dbReference>
<dbReference type="AlphaFoldDB" id="A0AAD6UTW9"/>
<comment type="caution">
    <text evidence="2">The sequence shown here is derived from an EMBL/GenBank/DDBJ whole genome shotgun (WGS) entry which is preliminary data.</text>
</comment>
<evidence type="ECO:0000313" key="2">
    <source>
        <dbReference type="EMBL" id="KAJ7194801.1"/>
    </source>
</evidence>
<evidence type="ECO:0000256" key="1">
    <source>
        <dbReference type="SAM" id="MobiDB-lite"/>
    </source>
</evidence>
<name>A0AAD6UTW9_9AGAR</name>
<keyword evidence="3" id="KW-1185">Reference proteome</keyword>
<gene>
    <name evidence="2" type="ORF">GGX14DRAFT_404364</name>
</gene>
<organism evidence="2 3">
    <name type="scientific">Mycena pura</name>
    <dbReference type="NCBI Taxonomy" id="153505"/>
    <lineage>
        <taxon>Eukaryota</taxon>
        <taxon>Fungi</taxon>
        <taxon>Dikarya</taxon>
        <taxon>Basidiomycota</taxon>
        <taxon>Agaricomycotina</taxon>
        <taxon>Agaricomycetes</taxon>
        <taxon>Agaricomycetidae</taxon>
        <taxon>Agaricales</taxon>
        <taxon>Marasmiineae</taxon>
        <taxon>Mycenaceae</taxon>
        <taxon>Mycena</taxon>
    </lineage>
</organism>
<dbReference type="EMBL" id="JARJCW010000095">
    <property type="protein sequence ID" value="KAJ7194801.1"/>
    <property type="molecule type" value="Genomic_DNA"/>
</dbReference>
<accession>A0AAD6UTW9</accession>
<proteinExistence type="predicted"/>
<feature type="region of interest" description="Disordered" evidence="1">
    <location>
        <begin position="1"/>
        <end position="60"/>
    </location>
</feature>
<feature type="compositionally biased region" description="Low complexity" evidence="1">
    <location>
        <begin position="33"/>
        <end position="53"/>
    </location>
</feature>
<reference evidence="2" key="1">
    <citation type="submission" date="2023-03" db="EMBL/GenBank/DDBJ databases">
        <title>Massive genome expansion in bonnet fungi (Mycena s.s.) driven by repeated elements and novel gene families across ecological guilds.</title>
        <authorList>
            <consortium name="Lawrence Berkeley National Laboratory"/>
            <person name="Harder C.B."/>
            <person name="Miyauchi S."/>
            <person name="Viragh M."/>
            <person name="Kuo A."/>
            <person name="Thoen E."/>
            <person name="Andreopoulos B."/>
            <person name="Lu D."/>
            <person name="Skrede I."/>
            <person name="Drula E."/>
            <person name="Henrissat B."/>
            <person name="Morin E."/>
            <person name="Kohler A."/>
            <person name="Barry K."/>
            <person name="LaButti K."/>
            <person name="Morin E."/>
            <person name="Salamov A."/>
            <person name="Lipzen A."/>
            <person name="Mereny Z."/>
            <person name="Hegedus B."/>
            <person name="Baldrian P."/>
            <person name="Stursova M."/>
            <person name="Weitz H."/>
            <person name="Taylor A."/>
            <person name="Grigoriev I.V."/>
            <person name="Nagy L.G."/>
            <person name="Martin F."/>
            <person name="Kauserud H."/>
        </authorList>
    </citation>
    <scope>NUCLEOTIDE SEQUENCE</scope>
    <source>
        <strain evidence="2">9144</strain>
    </source>
</reference>
<feature type="compositionally biased region" description="Polar residues" evidence="1">
    <location>
        <begin position="8"/>
        <end position="17"/>
    </location>
</feature>
<evidence type="ECO:0000313" key="3">
    <source>
        <dbReference type="Proteomes" id="UP001219525"/>
    </source>
</evidence>